<dbReference type="InterPro" id="IPR011978">
    <property type="entry name" value="YgfB-like"/>
</dbReference>
<evidence type="ECO:0000313" key="2">
    <source>
        <dbReference type="Proteomes" id="UP000276634"/>
    </source>
</evidence>
<protein>
    <recommendedName>
        <fullName evidence="3">YecA family protein</fullName>
    </recommendedName>
</protein>
<dbReference type="Proteomes" id="UP000276634">
    <property type="component" value="Unassembled WGS sequence"/>
</dbReference>
<dbReference type="AlphaFoldDB" id="A0A3N1Y7G1"/>
<dbReference type="Pfam" id="PF03695">
    <property type="entry name" value="UPF0149"/>
    <property type="match status" value="1"/>
</dbReference>
<name>A0A3N1Y7G1_9GAMM</name>
<dbReference type="Gene3D" id="1.20.120.740">
    <property type="entry name" value="YgfB uncharacterised protein family UPF0149, PF03695"/>
    <property type="match status" value="1"/>
</dbReference>
<dbReference type="Pfam" id="PF02810">
    <property type="entry name" value="SEC-C"/>
    <property type="match status" value="1"/>
</dbReference>
<dbReference type="InterPro" id="IPR004027">
    <property type="entry name" value="SEC_C_motif"/>
</dbReference>
<accession>A0A3N1Y7G1</accession>
<keyword evidence="2" id="KW-1185">Reference proteome</keyword>
<dbReference type="OrthoDB" id="570299at2"/>
<dbReference type="SUPFAM" id="SSF101327">
    <property type="entry name" value="YgfB-like"/>
    <property type="match status" value="1"/>
</dbReference>
<organism evidence="1 2">
    <name type="scientific">Inmirania thermothiophila</name>
    <dbReference type="NCBI Taxonomy" id="1750597"/>
    <lineage>
        <taxon>Bacteria</taxon>
        <taxon>Pseudomonadati</taxon>
        <taxon>Pseudomonadota</taxon>
        <taxon>Gammaproteobacteria</taxon>
        <taxon>Chromatiales</taxon>
        <taxon>Ectothiorhodospiraceae</taxon>
        <taxon>Inmirania</taxon>
    </lineage>
</organism>
<evidence type="ECO:0008006" key="3">
    <source>
        <dbReference type="Google" id="ProtNLM"/>
    </source>
</evidence>
<dbReference type="RefSeq" id="WP_123399636.1">
    <property type="nucleotide sequence ID" value="NZ_RJVI01000001.1"/>
</dbReference>
<dbReference type="EMBL" id="RJVI01000001">
    <property type="protein sequence ID" value="ROR34451.1"/>
    <property type="molecule type" value="Genomic_DNA"/>
</dbReference>
<gene>
    <name evidence="1" type="ORF">EDC57_0349</name>
</gene>
<dbReference type="InterPro" id="IPR036255">
    <property type="entry name" value="YgfB-like_sf"/>
</dbReference>
<reference evidence="1 2" key="1">
    <citation type="submission" date="2018-11" db="EMBL/GenBank/DDBJ databases">
        <title>Genomic Encyclopedia of Type Strains, Phase IV (KMG-IV): sequencing the most valuable type-strain genomes for metagenomic binning, comparative biology and taxonomic classification.</title>
        <authorList>
            <person name="Goeker M."/>
        </authorList>
    </citation>
    <scope>NUCLEOTIDE SEQUENCE [LARGE SCALE GENOMIC DNA]</scope>
    <source>
        <strain evidence="1 2">DSM 100275</strain>
    </source>
</reference>
<proteinExistence type="predicted"/>
<dbReference type="NCBIfam" id="TIGR02292">
    <property type="entry name" value="ygfB_yecA"/>
    <property type="match status" value="1"/>
</dbReference>
<evidence type="ECO:0000313" key="1">
    <source>
        <dbReference type="EMBL" id="ROR34451.1"/>
    </source>
</evidence>
<sequence length="228" mass="24412">MVRSVDEPLADADYRRLEAFLASDACGEEALFVDEVHGLFTAIVCGPEPVGPSEWLPVICDGNPVFEDLAEAEEILDLLMRMHNEIAATLALRGELEPLFAEREEAGGARVPSAEGWCQGFIRGMSLRGEQWQAAMGGELVDLLYPIVVLAQIDDEEAPEADLSDPERYRALCAMIPRSVGGIYAHWRRRMAAGAAPAGPDPGAGEACPCGSGLPFDECCGGAGRSLH</sequence>
<comment type="caution">
    <text evidence="1">The sequence shown here is derived from an EMBL/GenBank/DDBJ whole genome shotgun (WGS) entry which is preliminary data.</text>
</comment>